<evidence type="ECO:0000256" key="3">
    <source>
        <dbReference type="ARBA" id="ARBA00022553"/>
    </source>
</evidence>
<feature type="modified residue" description="4-aspartylphosphate" evidence="7">
    <location>
        <position position="816"/>
    </location>
</feature>
<organism evidence="11 12">
    <name type="scientific">Alkalimarinus sediminis</name>
    <dbReference type="NCBI Taxonomy" id="1632866"/>
    <lineage>
        <taxon>Bacteria</taxon>
        <taxon>Pseudomonadati</taxon>
        <taxon>Pseudomonadota</taxon>
        <taxon>Gammaproteobacteria</taxon>
        <taxon>Alteromonadales</taxon>
        <taxon>Alteromonadaceae</taxon>
        <taxon>Alkalimarinus</taxon>
    </lineage>
</organism>
<sequence>MLFDHFSKRNKATLVSAGYPSRVLACLVVLGIHLSLFHSSSNPLLWAFIIGHSVIYPHVIYYFSNKRQHEQRNILIDGFFYGCCVALWGLNPLSTIVFISGMWMTAFAAGKSQLLLQSMATMLAGTVCCAAIIGFEYRETLPLTATIITSVGLLGFGLSLSYAVVKINTNLLNVKLKLSEQAEQMRQSSELAFAVNAHLELDKIMEQVIQTLNQLYPFEQICITLLNEKKNRLVMLRSYGNALSPYEKSKLEGLTFSLDRDNKSIFVSPVLNNKPLYLKQVSSEILAKIGSAIDQRLYTIKPSKSIVYFPLSVEGKVIGGLGFINYKTPIDIQPEDIDRLSNYLIQVGTAIRNSQLFEEAQKSSEAALVAQQAAETSEAAKSHFLANMSHEIRTPMTAIIGYSESLLYDDIAAEEKDYFVETIIRSGKHLLTIINDILDLSKIEAHKLEVEKVAVPLVSLIRDLQAHMSLKAEEKGLIFNISPIFPLPSYFITDATRIKQVLFNLTSNAVKFTQKGSVSILIRYEEESDTLYFEVKDTGIGLTEEQAKRVFDPFVQADSSTTRKYGGTGLGLYISKQLTQLLGGEIHVDSQPGMGSEFSIALPPGNLSDAEWFNSKIDLENAMREAEQSMHSISNIKFKGKVLIAEDNVENQRLLTHVLGQMGIDITIVNNGKEALEQAANTRFDLIMLDIQMPEMGGEEAASKLKALNTTAPTIALTANVMHHQLESYRRAGFVDFIAKPFDRHHLCKILKKYLSEQAIMLTGNILIADDNPVNLKLLKHQIEKIATGIEVTTVYDGESVIKQVANHSFDLILLDMEMPIMGGIETLSALRDSGNATPIYIVTGNTSPEDIKYCASMGATGHIAKPIDTENLQRVCIKHLGEN</sequence>
<dbReference type="PROSITE" id="PS50109">
    <property type="entry name" value="HIS_KIN"/>
    <property type="match status" value="1"/>
</dbReference>
<feature type="transmembrane region" description="Helical" evidence="8">
    <location>
        <begin position="12"/>
        <end position="32"/>
    </location>
</feature>
<dbReference type="KEGG" id="asem:NNL22_18215"/>
<keyword evidence="8" id="KW-0472">Membrane</keyword>
<dbReference type="SMART" id="SM00388">
    <property type="entry name" value="HisKA"/>
    <property type="match status" value="1"/>
</dbReference>
<evidence type="ECO:0000256" key="5">
    <source>
        <dbReference type="ARBA" id="ARBA00022777"/>
    </source>
</evidence>
<dbReference type="AlphaFoldDB" id="A0A9E8KJD7"/>
<proteinExistence type="predicted"/>
<dbReference type="SUPFAM" id="SSF47384">
    <property type="entry name" value="Homodimeric domain of signal transducing histidine kinase"/>
    <property type="match status" value="1"/>
</dbReference>
<keyword evidence="4" id="KW-0808">Transferase</keyword>
<keyword evidence="8" id="KW-0812">Transmembrane</keyword>
<dbReference type="InterPro" id="IPR029016">
    <property type="entry name" value="GAF-like_dom_sf"/>
</dbReference>
<dbReference type="InterPro" id="IPR011006">
    <property type="entry name" value="CheY-like_superfamily"/>
</dbReference>
<dbReference type="InterPro" id="IPR005467">
    <property type="entry name" value="His_kinase_dom"/>
</dbReference>
<dbReference type="SUPFAM" id="SSF55781">
    <property type="entry name" value="GAF domain-like"/>
    <property type="match status" value="1"/>
</dbReference>
<dbReference type="Pfam" id="PF02518">
    <property type="entry name" value="HATPase_c"/>
    <property type="match status" value="1"/>
</dbReference>
<feature type="transmembrane region" description="Helical" evidence="8">
    <location>
        <begin position="115"/>
        <end position="135"/>
    </location>
</feature>
<evidence type="ECO:0000256" key="2">
    <source>
        <dbReference type="ARBA" id="ARBA00012438"/>
    </source>
</evidence>
<dbReference type="Pfam" id="PF00512">
    <property type="entry name" value="HisKA"/>
    <property type="match status" value="1"/>
</dbReference>
<dbReference type="Proteomes" id="UP001164472">
    <property type="component" value="Chromosome"/>
</dbReference>
<evidence type="ECO:0000259" key="10">
    <source>
        <dbReference type="PROSITE" id="PS50110"/>
    </source>
</evidence>
<dbReference type="CDD" id="cd16922">
    <property type="entry name" value="HATPase_EvgS-ArcB-TorS-like"/>
    <property type="match status" value="1"/>
</dbReference>
<dbReference type="CDD" id="cd00082">
    <property type="entry name" value="HisKA"/>
    <property type="match status" value="1"/>
</dbReference>
<dbReference type="SMART" id="SM00387">
    <property type="entry name" value="HATPase_c"/>
    <property type="match status" value="1"/>
</dbReference>
<dbReference type="RefSeq" id="WP_251810358.1">
    <property type="nucleotide sequence ID" value="NZ_CP101527.1"/>
</dbReference>
<dbReference type="Gene3D" id="3.30.565.10">
    <property type="entry name" value="Histidine kinase-like ATPase, C-terminal domain"/>
    <property type="match status" value="1"/>
</dbReference>
<dbReference type="Pfam" id="PF05230">
    <property type="entry name" value="MASE2"/>
    <property type="match status" value="1"/>
</dbReference>
<dbReference type="SMART" id="SM00448">
    <property type="entry name" value="REC"/>
    <property type="match status" value="2"/>
</dbReference>
<dbReference type="PROSITE" id="PS50110">
    <property type="entry name" value="RESPONSE_REGULATORY"/>
    <property type="match status" value="2"/>
</dbReference>
<dbReference type="EC" id="2.7.13.3" evidence="2"/>
<evidence type="ECO:0000313" key="12">
    <source>
        <dbReference type="Proteomes" id="UP001164472"/>
    </source>
</evidence>
<evidence type="ECO:0000256" key="8">
    <source>
        <dbReference type="SAM" id="Phobius"/>
    </source>
</evidence>
<dbReference type="InterPro" id="IPR004358">
    <property type="entry name" value="Sig_transdc_His_kin-like_C"/>
</dbReference>
<feature type="transmembrane region" description="Helical" evidence="8">
    <location>
        <begin position="44"/>
        <end position="63"/>
    </location>
</feature>
<evidence type="ECO:0000256" key="4">
    <source>
        <dbReference type="ARBA" id="ARBA00022679"/>
    </source>
</evidence>
<dbReference type="SUPFAM" id="SSF52172">
    <property type="entry name" value="CheY-like"/>
    <property type="match status" value="2"/>
</dbReference>
<evidence type="ECO:0000256" key="7">
    <source>
        <dbReference type="PROSITE-ProRule" id="PRU00169"/>
    </source>
</evidence>
<dbReference type="InterPro" id="IPR003018">
    <property type="entry name" value="GAF"/>
</dbReference>
<feature type="transmembrane region" description="Helical" evidence="8">
    <location>
        <begin position="75"/>
        <end position="103"/>
    </location>
</feature>
<dbReference type="Gene3D" id="3.40.50.2300">
    <property type="match status" value="2"/>
</dbReference>
<dbReference type="GO" id="GO:0000155">
    <property type="term" value="F:phosphorelay sensor kinase activity"/>
    <property type="evidence" value="ECO:0007669"/>
    <property type="project" value="InterPro"/>
</dbReference>
<dbReference type="PRINTS" id="PR00344">
    <property type="entry name" value="BCTRLSENSOR"/>
</dbReference>
<dbReference type="InterPro" id="IPR036097">
    <property type="entry name" value="HisK_dim/P_sf"/>
</dbReference>
<keyword evidence="5" id="KW-0418">Kinase</keyword>
<dbReference type="FunFam" id="3.30.565.10:FF:000010">
    <property type="entry name" value="Sensor histidine kinase RcsC"/>
    <property type="match status" value="1"/>
</dbReference>
<dbReference type="InterPro" id="IPR003661">
    <property type="entry name" value="HisK_dim/P_dom"/>
</dbReference>
<dbReference type="PANTHER" id="PTHR45339:SF1">
    <property type="entry name" value="HYBRID SIGNAL TRANSDUCTION HISTIDINE KINASE J"/>
    <property type="match status" value="1"/>
</dbReference>
<feature type="domain" description="Histidine kinase" evidence="9">
    <location>
        <begin position="387"/>
        <end position="606"/>
    </location>
</feature>
<keyword evidence="6" id="KW-0902">Two-component regulatory system</keyword>
<feature type="domain" description="Response regulatory" evidence="10">
    <location>
        <begin position="641"/>
        <end position="755"/>
    </location>
</feature>
<dbReference type="Gene3D" id="1.10.287.130">
    <property type="match status" value="1"/>
</dbReference>
<dbReference type="SUPFAM" id="SSF55874">
    <property type="entry name" value="ATPase domain of HSP90 chaperone/DNA topoisomerase II/histidine kinase"/>
    <property type="match status" value="1"/>
</dbReference>
<accession>A0A9E8KJD7</accession>
<keyword evidence="8" id="KW-1133">Transmembrane helix</keyword>
<feature type="domain" description="Response regulatory" evidence="10">
    <location>
        <begin position="765"/>
        <end position="881"/>
    </location>
</feature>
<evidence type="ECO:0000259" key="9">
    <source>
        <dbReference type="PROSITE" id="PS50109"/>
    </source>
</evidence>
<dbReference type="Gene3D" id="3.30.450.40">
    <property type="match status" value="1"/>
</dbReference>
<dbReference type="PANTHER" id="PTHR45339">
    <property type="entry name" value="HYBRID SIGNAL TRANSDUCTION HISTIDINE KINASE J"/>
    <property type="match status" value="1"/>
</dbReference>
<keyword evidence="3 7" id="KW-0597">Phosphoprotein</keyword>
<gene>
    <name evidence="11" type="ORF">NNL22_18215</name>
</gene>
<evidence type="ECO:0000256" key="1">
    <source>
        <dbReference type="ARBA" id="ARBA00000085"/>
    </source>
</evidence>
<evidence type="ECO:0000256" key="6">
    <source>
        <dbReference type="ARBA" id="ARBA00023012"/>
    </source>
</evidence>
<comment type="catalytic activity">
    <reaction evidence="1">
        <text>ATP + protein L-histidine = ADP + protein N-phospho-L-histidine.</text>
        <dbReference type="EC" id="2.7.13.3"/>
    </reaction>
</comment>
<dbReference type="EMBL" id="CP101527">
    <property type="protein sequence ID" value="UZW74931.1"/>
    <property type="molecule type" value="Genomic_DNA"/>
</dbReference>
<dbReference type="InterPro" id="IPR001789">
    <property type="entry name" value="Sig_transdc_resp-reg_receiver"/>
</dbReference>
<feature type="transmembrane region" description="Helical" evidence="8">
    <location>
        <begin position="147"/>
        <end position="165"/>
    </location>
</feature>
<dbReference type="Pfam" id="PF00072">
    <property type="entry name" value="Response_reg"/>
    <property type="match status" value="2"/>
</dbReference>
<name>A0A9E8KJD7_9ALTE</name>
<dbReference type="InterPro" id="IPR036890">
    <property type="entry name" value="HATPase_C_sf"/>
</dbReference>
<dbReference type="CDD" id="cd17546">
    <property type="entry name" value="REC_hyHK_CKI1_RcsC-like"/>
    <property type="match status" value="2"/>
</dbReference>
<dbReference type="InterPro" id="IPR007894">
    <property type="entry name" value="MASE2"/>
</dbReference>
<feature type="modified residue" description="4-aspartylphosphate" evidence="7">
    <location>
        <position position="690"/>
    </location>
</feature>
<protein>
    <recommendedName>
        <fullName evidence="2">histidine kinase</fullName>
        <ecNumber evidence="2">2.7.13.3</ecNumber>
    </recommendedName>
</protein>
<reference evidence="11" key="1">
    <citation type="submission" date="2022-07" db="EMBL/GenBank/DDBJ databases">
        <title>Alkalimarinus sp. nov., isolated from gut of a Alitta virens.</title>
        <authorList>
            <person name="Yang A.I."/>
            <person name="Shin N.-R."/>
        </authorList>
    </citation>
    <scope>NUCLEOTIDE SEQUENCE</scope>
    <source>
        <strain evidence="11">FA028</strain>
    </source>
</reference>
<dbReference type="SMART" id="SM00065">
    <property type="entry name" value="GAF"/>
    <property type="match status" value="1"/>
</dbReference>
<keyword evidence="12" id="KW-1185">Reference proteome</keyword>
<evidence type="ECO:0000313" key="11">
    <source>
        <dbReference type="EMBL" id="UZW74931.1"/>
    </source>
</evidence>
<dbReference type="InterPro" id="IPR003594">
    <property type="entry name" value="HATPase_dom"/>
</dbReference>